<dbReference type="InterPro" id="IPR032807">
    <property type="entry name" value="GNVR"/>
</dbReference>
<keyword evidence="3" id="KW-1003">Cell membrane</keyword>
<evidence type="ECO:0000256" key="11">
    <source>
        <dbReference type="ARBA" id="ARBA00023136"/>
    </source>
</evidence>
<dbReference type="InterPro" id="IPR003856">
    <property type="entry name" value="LPS_length_determ_N"/>
</dbReference>
<organism evidence="17 18">
    <name type="scientific">Noviherbaspirillum suwonense</name>
    <dbReference type="NCBI Taxonomy" id="1224511"/>
    <lineage>
        <taxon>Bacteria</taxon>
        <taxon>Pseudomonadati</taxon>
        <taxon>Pseudomonadota</taxon>
        <taxon>Betaproteobacteria</taxon>
        <taxon>Burkholderiales</taxon>
        <taxon>Oxalobacteraceae</taxon>
        <taxon>Noviherbaspirillum</taxon>
    </lineage>
</organism>
<comment type="subcellular location">
    <subcellularLocation>
        <location evidence="1">Cell inner membrane</location>
        <topology evidence="1">Multi-pass membrane protein</topology>
    </subcellularLocation>
</comment>
<evidence type="ECO:0000256" key="8">
    <source>
        <dbReference type="ARBA" id="ARBA00022777"/>
    </source>
</evidence>
<keyword evidence="8 17" id="KW-0418">Kinase</keyword>
<dbReference type="InterPro" id="IPR050445">
    <property type="entry name" value="Bact_polysacc_biosynth/exp"/>
</dbReference>
<dbReference type="Pfam" id="PF02706">
    <property type="entry name" value="Wzz"/>
    <property type="match status" value="1"/>
</dbReference>
<dbReference type="Pfam" id="PF13614">
    <property type="entry name" value="AAA_31"/>
    <property type="match status" value="1"/>
</dbReference>
<evidence type="ECO:0000313" key="18">
    <source>
        <dbReference type="Proteomes" id="UP001158049"/>
    </source>
</evidence>
<evidence type="ECO:0000256" key="13">
    <source>
        <dbReference type="ARBA" id="ARBA00053015"/>
    </source>
</evidence>
<dbReference type="CDD" id="cd05387">
    <property type="entry name" value="BY-kinase"/>
    <property type="match status" value="1"/>
</dbReference>
<keyword evidence="6 15" id="KW-0812">Transmembrane</keyword>
<keyword evidence="5" id="KW-0808">Transferase</keyword>
<evidence type="ECO:0000256" key="14">
    <source>
        <dbReference type="SAM" id="Coils"/>
    </source>
</evidence>
<evidence type="ECO:0000256" key="1">
    <source>
        <dbReference type="ARBA" id="ARBA00004429"/>
    </source>
</evidence>
<keyword evidence="12" id="KW-0829">Tyrosine-protein kinase</keyword>
<dbReference type="PANTHER" id="PTHR32309:SF32">
    <property type="entry name" value="TYROSINE-PROTEIN KINASE ETK-RELATED"/>
    <property type="match status" value="1"/>
</dbReference>
<dbReference type="RefSeq" id="WP_283443885.1">
    <property type="nucleotide sequence ID" value="NZ_FXUL01000016.1"/>
</dbReference>
<evidence type="ECO:0000256" key="2">
    <source>
        <dbReference type="ARBA" id="ARBA00008883"/>
    </source>
</evidence>
<dbReference type="NCBIfam" id="TIGR01007">
    <property type="entry name" value="eps_fam"/>
    <property type="match status" value="1"/>
</dbReference>
<dbReference type="InterPro" id="IPR027417">
    <property type="entry name" value="P-loop_NTPase"/>
</dbReference>
<dbReference type="InterPro" id="IPR003593">
    <property type="entry name" value="AAA+_ATPase"/>
</dbReference>
<evidence type="ECO:0000256" key="6">
    <source>
        <dbReference type="ARBA" id="ARBA00022692"/>
    </source>
</evidence>
<keyword evidence="18" id="KW-1185">Reference proteome</keyword>
<feature type="domain" description="AAA+ ATPase" evidence="16">
    <location>
        <begin position="554"/>
        <end position="711"/>
    </location>
</feature>
<dbReference type="SMART" id="SM00382">
    <property type="entry name" value="AAA"/>
    <property type="match status" value="1"/>
</dbReference>
<dbReference type="InterPro" id="IPR005700">
    <property type="entry name" value="EPS_ExoP-like"/>
</dbReference>
<evidence type="ECO:0000256" key="12">
    <source>
        <dbReference type="ARBA" id="ARBA00023137"/>
    </source>
</evidence>
<comment type="similarity">
    <text evidence="2">Belongs to the etk/wzc family.</text>
</comment>
<evidence type="ECO:0000256" key="3">
    <source>
        <dbReference type="ARBA" id="ARBA00022475"/>
    </source>
</evidence>
<evidence type="ECO:0000256" key="7">
    <source>
        <dbReference type="ARBA" id="ARBA00022741"/>
    </source>
</evidence>
<keyword evidence="7" id="KW-0547">Nucleotide-binding</keyword>
<evidence type="ECO:0000256" key="4">
    <source>
        <dbReference type="ARBA" id="ARBA00022519"/>
    </source>
</evidence>
<dbReference type="Pfam" id="PF13807">
    <property type="entry name" value="GNVR"/>
    <property type="match status" value="1"/>
</dbReference>
<comment type="catalytic activity">
    <reaction evidence="13">
        <text>L-tyrosyl-[protein] + ATP = O-phospho-L-tyrosyl-[protein] + ADP + H(+)</text>
        <dbReference type="Rhea" id="RHEA:10596"/>
        <dbReference type="Rhea" id="RHEA-COMP:10136"/>
        <dbReference type="Rhea" id="RHEA-COMP:20101"/>
        <dbReference type="ChEBI" id="CHEBI:15378"/>
        <dbReference type="ChEBI" id="CHEBI:30616"/>
        <dbReference type="ChEBI" id="CHEBI:46858"/>
        <dbReference type="ChEBI" id="CHEBI:61978"/>
        <dbReference type="ChEBI" id="CHEBI:456216"/>
    </reaction>
</comment>
<keyword evidence="4" id="KW-0997">Cell inner membrane</keyword>
<feature type="coiled-coil region" evidence="14">
    <location>
        <begin position="301"/>
        <end position="328"/>
    </location>
</feature>
<keyword evidence="11 15" id="KW-0472">Membrane</keyword>
<keyword evidence="9" id="KW-0067">ATP-binding</keyword>
<evidence type="ECO:0000256" key="5">
    <source>
        <dbReference type="ARBA" id="ARBA00022679"/>
    </source>
</evidence>
<evidence type="ECO:0000313" key="17">
    <source>
        <dbReference type="EMBL" id="SMP70919.1"/>
    </source>
</evidence>
<dbReference type="InterPro" id="IPR025669">
    <property type="entry name" value="AAA_dom"/>
</dbReference>
<sequence length="763" mass="83664">MSNSVRYQPPGLLPVQQFVNPQRDAGDDTELSSYLSILYEQRWLVFGLAFVVLLLGTAYALLARPVYEANVLIHVEEESPKESKNFLSESGSMFSMKTSASAEIELFQSRLVISRAVDKLGLDISGEPDYLPVVGKWLSRYSELISAPDWVRQHGYAWGGEKIDIGVMAVPEELLNREFSLTLEDNSKYRINEPQSGFAAVGHVGEPISFVLPSGRFELLINHISAKPGTRFILIHASRQVLIDDILKHMSVTEQGKQSGIIRASLQGGDPVQVSNLLGEIARAYISQNASRKTQEADSALAFLEKQLPDMKKQLELAEVRYSQFRNQNSTIDLGEEAKIGLQQSASLKTRKIELEQKRIDLLTRFMPEHPFVIGVNAQLAEVNGEIRKLAGHIRTLPQVEQELVRLSRDVKVNTELYTALLNTARQLRLTTVAKTSNVRLVDMPLMPEKPVSPNRVRIVGVSLLAGLMAGVFGALVRKSLQKAIDDPAEIEQMLGVPAYAAIPYSKAQTEMLANADPKSMQMPLLARVAPTDVAIESLRSFRTVLQYTLSRLAGKVVLITGPTAGTGKSFVSANLAALLGSGGKRVLLIDGDLRNGHLHGYFGVGRQLGLSDVIAGVKRIDSVLHRGVLPNVDFLSTGALPEDSSELLMRPALGSLLSSLEAQYDVILIDSAPVLAVSDSVILGMHASAIYLLTRAGMTTAGDVAESLKHLTQAGLAANGFLFNGVPLRNRQYGYGYRYGRYWRVQYEGEQGRRGALEQTRA</sequence>
<dbReference type="SUPFAM" id="SSF52540">
    <property type="entry name" value="P-loop containing nucleoside triphosphate hydrolases"/>
    <property type="match status" value="1"/>
</dbReference>
<comment type="caution">
    <text evidence="17">The sequence shown here is derived from an EMBL/GenBank/DDBJ whole genome shotgun (WGS) entry which is preliminary data.</text>
</comment>
<name>A0ABY1QKW9_9BURK</name>
<evidence type="ECO:0000259" key="16">
    <source>
        <dbReference type="SMART" id="SM00382"/>
    </source>
</evidence>
<proteinExistence type="inferred from homology"/>
<evidence type="ECO:0000256" key="9">
    <source>
        <dbReference type="ARBA" id="ARBA00022840"/>
    </source>
</evidence>
<keyword evidence="10 15" id="KW-1133">Transmembrane helix</keyword>
<dbReference type="InterPro" id="IPR005702">
    <property type="entry name" value="Wzc-like_C"/>
</dbReference>
<gene>
    <name evidence="17" type="ORF">SAMN06295970_116116</name>
</gene>
<reference evidence="17 18" key="1">
    <citation type="submission" date="2017-05" db="EMBL/GenBank/DDBJ databases">
        <authorList>
            <person name="Varghese N."/>
            <person name="Submissions S."/>
        </authorList>
    </citation>
    <scope>NUCLEOTIDE SEQUENCE [LARGE SCALE GENOMIC DNA]</scope>
    <source>
        <strain evidence="17 18">DSM 26001</strain>
    </source>
</reference>
<dbReference type="EMBL" id="FXUL01000016">
    <property type="protein sequence ID" value="SMP70919.1"/>
    <property type="molecule type" value="Genomic_DNA"/>
</dbReference>
<dbReference type="Proteomes" id="UP001158049">
    <property type="component" value="Unassembled WGS sequence"/>
</dbReference>
<dbReference type="PANTHER" id="PTHR32309">
    <property type="entry name" value="TYROSINE-PROTEIN KINASE"/>
    <property type="match status" value="1"/>
</dbReference>
<feature type="transmembrane region" description="Helical" evidence="15">
    <location>
        <begin position="43"/>
        <end position="62"/>
    </location>
</feature>
<accession>A0ABY1QKW9</accession>
<dbReference type="NCBIfam" id="TIGR01005">
    <property type="entry name" value="eps_transp_fam"/>
    <property type="match status" value="1"/>
</dbReference>
<evidence type="ECO:0000256" key="15">
    <source>
        <dbReference type="SAM" id="Phobius"/>
    </source>
</evidence>
<evidence type="ECO:0000256" key="10">
    <source>
        <dbReference type="ARBA" id="ARBA00022989"/>
    </source>
</evidence>
<dbReference type="Pfam" id="PF23607">
    <property type="entry name" value="WZC_N"/>
    <property type="match status" value="1"/>
</dbReference>
<keyword evidence="14" id="KW-0175">Coiled coil</keyword>
<dbReference type="Gene3D" id="3.40.50.300">
    <property type="entry name" value="P-loop containing nucleotide triphosphate hydrolases"/>
    <property type="match status" value="1"/>
</dbReference>
<dbReference type="GO" id="GO:0016301">
    <property type="term" value="F:kinase activity"/>
    <property type="evidence" value="ECO:0007669"/>
    <property type="project" value="UniProtKB-KW"/>
</dbReference>
<protein>
    <submittedName>
        <fullName evidence="17">Tyrosine-protein kinase Etk/Wzc</fullName>
    </submittedName>
</protein>